<accession>A0A919X7B0</accession>
<sequence length="181" mass="20489">MKKYSISFLLIIGIFLVGCAENPALKGMKEEAVRSPDSIENEPDNQESHGESEVPTVDIGTEEKSTLVALDVWCWKEESLCSLKPNPPEEQLYGWEPLGVEPGEVFSFSISTSGQPKSDHIYNPDSIELTQVNFDEEKKVEVNNRQITAPMEKGRYYYYLKLQWDGDLVGQAYYVFGIIVQ</sequence>
<proteinExistence type="predicted"/>
<organism evidence="2 3">
    <name type="scientific">Ornithinibacillus bavariensis</name>
    <dbReference type="NCBI Taxonomy" id="545502"/>
    <lineage>
        <taxon>Bacteria</taxon>
        <taxon>Bacillati</taxon>
        <taxon>Bacillota</taxon>
        <taxon>Bacilli</taxon>
        <taxon>Bacillales</taxon>
        <taxon>Bacillaceae</taxon>
        <taxon>Ornithinibacillus</taxon>
    </lineage>
</organism>
<dbReference type="Proteomes" id="UP000676917">
    <property type="component" value="Unassembled WGS sequence"/>
</dbReference>
<reference evidence="2" key="1">
    <citation type="submission" date="2021-03" db="EMBL/GenBank/DDBJ databases">
        <title>Antimicrobial resistance genes in bacteria isolated from Japanese honey, and their potential for conferring macrolide and lincosamide resistance in the American foulbrood pathogen Paenibacillus larvae.</title>
        <authorList>
            <person name="Okamoto M."/>
            <person name="Kumagai M."/>
            <person name="Kanamori H."/>
            <person name="Takamatsu D."/>
        </authorList>
    </citation>
    <scope>NUCLEOTIDE SEQUENCE</scope>
    <source>
        <strain evidence="2">J43TS3</strain>
    </source>
</reference>
<dbReference type="AlphaFoldDB" id="A0A919X7B0"/>
<evidence type="ECO:0000256" key="1">
    <source>
        <dbReference type="SAM" id="MobiDB-lite"/>
    </source>
</evidence>
<protein>
    <recommendedName>
        <fullName evidence="4">Lipoprotein</fullName>
    </recommendedName>
</protein>
<dbReference type="PROSITE" id="PS51257">
    <property type="entry name" value="PROKAR_LIPOPROTEIN"/>
    <property type="match status" value="1"/>
</dbReference>
<name>A0A919X7B0_9BACI</name>
<comment type="caution">
    <text evidence="2">The sequence shown here is derived from an EMBL/GenBank/DDBJ whole genome shotgun (WGS) entry which is preliminary data.</text>
</comment>
<evidence type="ECO:0000313" key="3">
    <source>
        <dbReference type="Proteomes" id="UP000676917"/>
    </source>
</evidence>
<dbReference type="RefSeq" id="WP_212920781.1">
    <property type="nucleotide sequence ID" value="NZ_BORP01000003.1"/>
</dbReference>
<keyword evidence="3" id="KW-1185">Reference proteome</keyword>
<evidence type="ECO:0000313" key="2">
    <source>
        <dbReference type="EMBL" id="GIO27291.1"/>
    </source>
</evidence>
<dbReference type="EMBL" id="BORP01000003">
    <property type="protein sequence ID" value="GIO27291.1"/>
    <property type="molecule type" value="Genomic_DNA"/>
</dbReference>
<feature type="region of interest" description="Disordered" evidence="1">
    <location>
        <begin position="31"/>
        <end position="58"/>
    </location>
</feature>
<evidence type="ECO:0008006" key="4">
    <source>
        <dbReference type="Google" id="ProtNLM"/>
    </source>
</evidence>
<gene>
    <name evidence="2" type="ORF">J43TS3_19020</name>
</gene>